<dbReference type="EMBL" id="CP060203">
    <property type="protein sequence ID" value="QNS42478.1"/>
    <property type="molecule type" value="Genomic_DNA"/>
</dbReference>
<proteinExistence type="predicted"/>
<dbReference type="Proteomes" id="UP000516438">
    <property type="component" value="Chromosome"/>
</dbReference>
<dbReference type="SUPFAM" id="SSF110296">
    <property type="entry name" value="Oligoxyloglucan reducing end-specific cellobiohydrolase"/>
    <property type="match status" value="1"/>
</dbReference>
<evidence type="ECO:0000313" key="2">
    <source>
        <dbReference type="Proteomes" id="UP000516438"/>
    </source>
</evidence>
<name>A0A7H1DZS0_9FLAO</name>
<organism evidence="1 2">
    <name type="scientific">Chryseobacterium manosquense</name>
    <dbReference type="NCBI Taxonomy" id="2754694"/>
    <lineage>
        <taxon>Bacteria</taxon>
        <taxon>Pseudomonadati</taxon>
        <taxon>Bacteroidota</taxon>
        <taxon>Flavobacteriia</taxon>
        <taxon>Flavobacteriales</taxon>
        <taxon>Weeksellaceae</taxon>
        <taxon>Chryseobacterium group</taxon>
        <taxon>Chryseobacterium</taxon>
    </lineage>
</organism>
<dbReference type="KEGG" id="cmaq:H0S70_05805"/>
<gene>
    <name evidence="1" type="ORF">H0S70_05805</name>
</gene>
<dbReference type="RefSeq" id="WP_188322026.1">
    <property type="nucleotide sequence ID" value="NZ_CP060203.1"/>
</dbReference>
<dbReference type="AlphaFoldDB" id="A0A7H1DZS0"/>
<sequence length="76" mass="8594">MPLIVSIGLRLIQISKSTPFILEISYNAGISWEIKFPGSNEVGEFIDIFRRGETIFATTTKGRFRSVDAGQNWMQI</sequence>
<reference evidence="1 2" key="1">
    <citation type="submission" date="2020-07" db="EMBL/GenBank/DDBJ databases">
        <title>Complete genome and description of Chryseobacterium manosquense strain Marseille-Q2069 sp. nov.</title>
        <authorList>
            <person name="Boxberger M."/>
        </authorList>
    </citation>
    <scope>NUCLEOTIDE SEQUENCE [LARGE SCALE GENOMIC DNA]</scope>
    <source>
        <strain evidence="1 2">Marseille-Q2069</strain>
    </source>
</reference>
<keyword evidence="2" id="KW-1185">Reference proteome</keyword>
<evidence type="ECO:0008006" key="3">
    <source>
        <dbReference type="Google" id="ProtNLM"/>
    </source>
</evidence>
<protein>
    <recommendedName>
        <fullName evidence="3">Exo-alpha-sialidase</fullName>
    </recommendedName>
</protein>
<accession>A0A7H1DZS0</accession>
<evidence type="ECO:0000313" key="1">
    <source>
        <dbReference type="EMBL" id="QNS42478.1"/>
    </source>
</evidence>